<evidence type="ECO:0000313" key="1">
    <source>
        <dbReference type="EMBL" id="CBI04534.1"/>
    </source>
</evidence>
<gene>
    <name evidence="1" type="ORF">CARN5_1993</name>
</gene>
<sequence length="160" mass="17904">MFFLTTRFRGNPDIAHSCLLAAIHHMDEILKRHALIGSDGDLGFTGITISSEHFLQTVEVIVMTLHIHRSILIDIDGIVRARKLLRLTGGWKLQIQALIGDHLQRDHDKKHQQEEHDVDHGNDLHPALLLLEVTALHQLALATDNISLRCLSLLSGVIMG</sequence>
<protein>
    <submittedName>
        <fullName evidence="1">Uncharacterized protein</fullName>
    </submittedName>
</protein>
<dbReference type="EMBL" id="CABP01000070">
    <property type="protein sequence ID" value="CBI04534.1"/>
    <property type="molecule type" value="Genomic_DNA"/>
</dbReference>
<proteinExistence type="predicted"/>
<organism evidence="1">
    <name type="scientific">mine drainage metagenome</name>
    <dbReference type="NCBI Taxonomy" id="410659"/>
    <lineage>
        <taxon>unclassified sequences</taxon>
        <taxon>metagenomes</taxon>
        <taxon>ecological metagenomes</taxon>
    </lineage>
</organism>
<accession>E6QBF8</accession>
<reference evidence="1" key="1">
    <citation type="submission" date="2009-10" db="EMBL/GenBank/DDBJ databases">
        <title>Diversity of trophic interactions inside an arsenic-rich microbial ecosystem.</title>
        <authorList>
            <person name="Bertin P.N."/>
            <person name="Heinrich-Salmeron A."/>
            <person name="Pelletier E."/>
            <person name="Goulhen-Chollet F."/>
            <person name="Arsene-Ploetze F."/>
            <person name="Gallien S."/>
            <person name="Calteau A."/>
            <person name="Vallenet D."/>
            <person name="Casiot C."/>
            <person name="Chane-Woon-Ming B."/>
            <person name="Giloteaux L."/>
            <person name="Barakat M."/>
            <person name="Bonnefoy V."/>
            <person name="Bruneel O."/>
            <person name="Chandler M."/>
            <person name="Cleiss J."/>
            <person name="Duran R."/>
            <person name="Elbaz-Poulichet F."/>
            <person name="Fonknechten N."/>
            <person name="Lauga B."/>
            <person name="Mornico D."/>
            <person name="Ortet P."/>
            <person name="Schaeffer C."/>
            <person name="Siguier P."/>
            <person name="Alexander Thil Smith A."/>
            <person name="Van Dorsselaer A."/>
            <person name="Weissenbach J."/>
            <person name="Medigue C."/>
            <person name="Le Paslier D."/>
        </authorList>
    </citation>
    <scope>NUCLEOTIDE SEQUENCE</scope>
</reference>
<name>E6QBF8_9ZZZZ</name>
<comment type="caution">
    <text evidence="1">The sequence shown here is derived from an EMBL/GenBank/DDBJ whole genome shotgun (WGS) entry which is preliminary data.</text>
</comment>
<dbReference type="AlphaFoldDB" id="E6QBF8"/>